<evidence type="ECO:0000256" key="1">
    <source>
        <dbReference type="SAM" id="MobiDB-lite"/>
    </source>
</evidence>
<dbReference type="PROSITE" id="PS51352">
    <property type="entry name" value="THIOREDOXIN_2"/>
    <property type="match status" value="2"/>
</dbReference>
<dbReference type="PANTHER" id="PTHR46472:SF1">
    <property type="entry name" value="NUCLEOREDOXIN"/>
    <property type="match status" value="1"/>
</dbReference>
<gene>
    <name evidence="3" type="ORF">CHLRE_02g093750v5</name>
</gene>
<dbReference type="InterPro" id="IPR013766">
    <property type="entry name" value="Thioredoxin_domain"/>
</dbReference>
<dbReference type="FunCoup" id="A0A2K3E1G0">
    <property type="interactions" value="492"/>
</dbReference>
<dbReference type="Pfam" id="PF13905">
    <property type="entry name" value="Thioredoxin_8"/>
    <property type="match status" value="2"/>
</dbReference>
<dbReference type="Gramene" id="PNW86613">
    <property type="protein sequence ID" value="PNW86613"/>
    <property type="gene ID" value="CHLRE_02g093750v5"/>
</dbReference>
<evidence type="ECO:0000313" key="3">
    <source>
        <dbReference type="EMBL" id="PNW86613.1"/>
    </source>
</evidence>
<protein>
    <recommendedName>
        <fullName evidence="2">Thioredoxin domain-containing protein</fullName>
    </recommendedName>
</protein>
<dbReference type="OrthoDB" id="526128at2759"/>
<feature type="domain" description="Thioredoxin" evidence="2">
    <location>
        <begin position="194"/>
        <end position="341"/>
    </location>
</feature>
<feature type="region of interest" description="Disordered" evidence="1">
    <location>
        <begin position="451"/>
        <end position="470"/>
    </location>
</feature>
<dbReference type="KEGG" id="cre:CHLRE_02g093750v5"/>
<dbReference type="RefSeq" id="XP_042927108.1">
    <property type="nucleotide sequence ID" value="XM_043059474.1"/>
</dbReference>
<keyword evidence="4" id="KW-1185">Reference proteome</keyword>
<dbReference type="InterPro" id="IPR045870">
    <property type="entry name" value="TryX_NRX_thioredoxin_dom"/>
</dbReference>
<dbReference type="PROSITE" id="PS00194">
    <property type="entry name" value="THIOREDOXIN_1"/>
    <property type="match status" value="1"/>
</dbReference>
<dbReference type="AlphaFoldDB" id="A0A2K3E1G0"/>
<dbReference type="GeneID" id="5727522"/>
<dbReference type="InterPro" id="IPR017937">
    <property type="entry name" value="Thioredoxin_CS"/>
</dbReference>
<evidence type="ECO:0000259" key="2">
    <source>
        <dbReference type="PROSITE" id="PS51352"/>
    </source>
</evidence>
<organism evidence="3 4">
    <name type="scientific">Chlamydomonas reinhardtii</name>
    <name type="common">Chlamydomonas smithii</name>
    <dbReference type="NCBI Taxonomy" id="3055"/>
    <lineage>
        <taxon>Eukaryota</taxon>
        <taxon>Viridiplantae</taxon>
        <taxon>Chlorophyta</taxon>
        <taxon>core chlorophytes</taxon>
        <taxon>Chlorophyceae</taxon>
        <taxon>CS clade</taxon>
        <taxon>Chlamydomonadales</taxon>
        <taxon>Chlamydomonadaceae</taxon>
        <taxon>Chlamydomonas</taxon>
    </lineage>
</organism>
<dbReference type="CDD" id="cd02964">
    <property type="entry name" value="TryX_like_family"/>
    <property type="match status" value="1"/>
</dbReference>
<dbReference type="InterPro" id="IPR036249">
    <property type="entry name" value="Thioredoxin-like_sf"/>
</dbReference>
<dbReference type="InterPro" id="IPR012336">
    <property type="entry name" value="Thioredoxin-like_fold"/>
</dbReference>
<dbReference type="PANTHER" id="PTHR46472">
    <property type="entry name" value="NUCLEOREDOXIN"/>
    <property type="match status" value="1"/>
</dbReference>
<sequence length="470" mass="50659">MAPAVVCDGDVCRKVDAEEAAAAASPAPAAAEEPKVFQILGDSLLGPNGTQVPVSSITGPGKVVALYFSAHWCPPCRHFTPQLASIYANFKKDHARKADWEVVFVSSDRDEESFKEYFGEMPWTALPYGKREAKAQLSKLYKVRGIPTLVILDGETGEVITTSGRDAVSSDEKCEGFPWRPRTFEQIMEGAVLVEPKTGAEVPALERLRGKVSLLYFSASWCPPCRRFTPQLVTAMEKLCAAGKAVEAVFVSGDRDEASMNEYHSHMTWPALPFSDKKRNDELNSRFEVEGIPTLVVLDEQFNVITTDGREAVASDIECTRFPWRPQPFEQLTGSTANRINDGPVLVLVVDTADQKAAEEVATSALAEVAAATKAAPGGDDWGFLWAHRGEEIAKRVLAFAGLVKDSEVELPAGHAAVIIDVPNHEAVWDLAGKGVEVSAVGLSGAVSDFKAGKLGPGKKLGGEGDDDDE</sequence>
<proteinExistence type="predicted"/>
<reference evidence="3 4" key="1">
    <citation type="journal article" date="2007" name="Science">
        <title>The Chlamydomonas genome reveals the evolution of key animal and plant functions.</title>
        <authorList>
            <person name="Merchant S.S."/>
            <person name="Prochnik S.E."/>
            <person name="Vallon O."/>
            <person name="Harris E.H."/>
            <person name="Karpowicz S.J."/>
            <person name="Witman G.B."/>
            <person name="Terry A."/>
            <person name="Salamov A."/>
            <person name="Fritz-Laylin L.K."/>
            <person name="Marechal-Drouard L."/>
            <person name="Marshall W.F."/>
            <person name="Qu L.H."/>
            <person name="Nelson D.R."/>
            <person name="Sanderfoot A.A."/>
            <person name="Spalding M.H."/>
            <person name="Kapitonov V.V."/>
            <person name="Ren Q."/>
            <person name="Ferris P."/>
            <person name="Lindquist E."/>
            <person name="Shapiro H."/>
            <person name="Lucas S.M."/>
            <person name="Grimwood J."/>
            <person name="Schmutz J."/>
            <person name="Cardol P."/>
            <person name="Cerutti H."/>
            <person name="Chanfreau G."/>
            <person name="Chen C.L."/>
            <person name="Cognat V."/>
            <person name="Croft M.T."/>
            <person name="Dent R."/>
            <person name="Dutcher S."/>
            <person name="Fernandez E."/>
            <person name="Fukuzawa H."/>
            <person name="Gonzalez-Ballester D."/>
            <person name="Gonzalez-Halphen D."/>
            <person name="Hallmann A."/>
            <person name="Hanikenne M."/>
            <person name="Hippler M."/>
            <person name="Inwood W."/>
            <person name="Jabbari K."/>
            <person name="Kalanon M."/>
            <person name="Kuras R."/>
            <person name="Lefebvre P.A."/>
            <person name="Lemaire S.D."/>
            <person name="Lobanov A.V."/>
            <person name="Lohr M."/>
            <person name="Manuell A."/>
            <person name="Meier I."/>
            <person name="Mets L."/>
            <person name="Mittag M."/>
            <person name="Mittelmeier T."/>
            <person name="Moroney J.V."/>
            <person name="Moseley J."/>
            <person name="Napoli C."/>
            <person name="Nedelcu A.M."/>
            <person name="Niyogi K."/>
            <person name="Novoselov S.V."/>
            <person name="Paulsen I.T."/>
            <person name="Pazour G."/>
            <person name="Purton S."/>
            <person name="Ral J.P."/>
            <person name="Riano-Pachon D.M."/>
            <person name="Riekhof W."/>
            <person name="Rymarquis L."/>
            <person name="Schroda M."/>
            <person name="Stern D."/>
            <person name="Umen J."/>
            <person name="Willows R."/>
            <person name="Wilson N."/>
            <person name="Zimmer S.L."/>
            <person name="Allmer J."/>
            <person name="Balk J."/>
            <person name="Bisova K."/>
            <person name="Chen C.J."/>
            <person name="Elias M."/>
            <person name="Gendler K."/>
            <person name="Hauser C."/>
            <person name="Lamb M.R."/>
            <person name="Ledford H."/>
            <person name="Long J.C."/>
            <person name="Minagawa J."/>
            <person name="Page M.D."/>
            <person name="Pan J."/>
            <person name="Pootakham W."/>
            <person name="Roje S."/>
            <person name="Rose A."/>
            <person name="Stahlberg E."/>
            <person name="Terauchi A.M."/>
            <person name="Yang P."/>
            <person name="Ball S."/>
            <person name="Bowler C."/>
            <person name="Dieckmann C.L."/>
            <person name="Gladyshev V.N."/>
            <person name="Green P."/>
            <person name="Jorgensen R."/>
            <person name="Mayfield S."/>
            <person name="Mueller-Roeber B."/>
            <person name="Rajamani S."/>
            <person name="Sayre R.T."/>
            <person name="Brokstein P."/>
            <person name="Dubchak I."/>
            <person name="Goodstein D."/>
            <person name="Hornick L."/>
            <person name="Huang Y.W."/>
            <person name="Jhaveri J."/>
            <person name="Luo Y."/>
            <person name="Martinez D."/>
            <person name="Ngau W.C."/>
            <person name="Otillar B."/>
            <person name="Poliakov A."/>
            <person name="Porter A."/>
            <person name="Szajkowski L."/>
            <person name="Werner G."/>
            <person name="Zhou K."/>
            <person name="Grigoriev I.V."/>
            <person name="Rokhsar D.S."/>
            <person name="Grossman A.R."/>
        </authorList>
    </citation>
    <scope>NUCLEOTIDE SEQUENCE [LARGE SCALE GENOMIC DNA]</scope>
    <source>
        <strain evidence="4">CC-503</strain>
    </source>
</reference>
<evidence type="ECO:0000313" key="4">
    <source>
        <dbReference type="Proteomes" id="UP000006906"/>
    </source>
</evidence>
<dbReference type="PaxDb" id="3055-EDP06970"/>
<feature type="domain" description="Thioredoxin" evidence="2">
    <location>
        <begin position="21"/>
        <end position="193"/>
    </location>
</feature>
<dbReference type="Gene3D" id="3.40.30.10">
    <property type="entry name" value="Glutaredoxin"/>
    <property type="match status" value="2"/>
</dbReference>
<dbReference type="GO" id="GO:0004791">
    <property type="term" value="F:thioredoxin-disulfide reductase (NADPH) activity"/>
    <property type="evidence" value="ECO:0007669"/>
    <property type="project" value="InterPro"/>
</dbReference>
<dbReference type="Proteomes" id="UP000006906">
    <property type="component" value="Chromosome 2"/>
</dbReference>
<dbReference type="InParanoid" id="A0A2K3E1G0"/>
<dbReference type="ExpressionAtlas" id="A0A2K3E1G0">
    <property type="expression patterns" value="baseline"/>
</dbReference>
<dbReference type="EMBL" id="CM008963">
    <property type="protein sequence ID" value="PNW86613.1"/>
    <property type="molecule type" value="Genomic_DNA"/>
</dbReference>
<dbReference type="STRING" id="3055.A0A2K3E1G0"/>
<name>A0A2K3E1G0_CHLRE</name>
<dbReference type="SUPFAM" id="SSF52833">
    <property type="entry name" value="Thioredoxin-like"/>
    <property type="match status" value="2"/>
</dbReference>
<accession>A0A2K3E1G0</accession>
<dbReference type="CDD" id="cd03009">
    <property type="entry name" value="TryX_like_TryX_NRX"/>
    <property type="match status" value="1"/>
</dbReference>